<dbReference type="OrthoDB" id="3197409at2759"/>
<evidence type="ECO:0000313" key="1">
    <source>
        <dbReference type="EMBL" id="PFH44756.1"/>
    </source>
</evidence>
<proteinExistence type="predicted"/>
<accession>A0A2A9NAG5</accession>
<dbReference type="EMBL" id="KZ302925">
    <property type="protein sequence ID" value="PFH44756.1"/>
    <property type="molecule type" value="Genomic_DNA"/>
</dbReference>
<dbReference type="AlphaFoldDB" id="A0A2A9NAG5"/>
<keyword evidence="2" id="KW-1185">Reference proteome</keyword>
<evidence type="ECO:0000313" key="2">
    <source>
        <dbReference type="Proteomes" id="UP000242287"/>
    </source>
</evidence>
<dbReference type="Proteomes" id="UP000242287">
    <property type="component" value="Unassembled WGS sequence"/>
</dbReference>
<reference evidence="1 2" key="1">
    <citation type="submission" date="2014-02" db="EMBL/GenBank/DDBJ databases">
        <title>Transposable element dynamics among asymbiotic and ectomycorrhizal Amanita fungi.</title>
        <authorList>
            <consortium name="DOE Joint Genome Institute"/>
            <person name="Hess J."/>
            <person name="Skrede I."/>
            <person name="Wolfe B."/>
            <person name="LaButti K."/>
            <person name="Ohm R.A."/>
            <person name="Grigoriev I.V."/>
            <person name="Pringle A."/>
        </authorList>
    </citation>
    <scope>NUCLEOTIDE SEQUENCE [LARGE SCALE GENOMIC DNA]</scope>
    <source>
        <strain evidence="1 2">SKay4041</strain>
    </source>
</reference>
<organism evidence="1 2">
    <name type="scientific">Amanita thiersii Skay4041</name>
    <dbReference type="NCBI Taxonomy" id="703135"/>
    <lineage>
        <taxon>Eukaryota</taxon>
        <taxon>Fungi</taxon>
        <taxon>Dikarya</taxon>
        <taxon>Basidiomycota</taxon>
        <taxon>Agaricomycotina</taxon>
        <taxon>Agaricomycetes</taxon>
        <taxon>Agaricomycetidae</taxon>
        <taxon>Agaricales</taxon>
        <taxon>Pluteineae</taxon>
        <taxon>Amanitaceae</taxon>
        <taxon>Amanita</taxon>
    </lineage>
</organism>
<sequence length="212" mass="22458">HGTSQSEDAGLNTDNSLSTWFKKRIGALHGGSALPSGVSVQEVLQQGKEAGITTPVGRTFEAEFDDVFAPDARIVMNHVEVPLSELRANFAARRTAVVGEKLEWGSVFEGGVGGTGGVQQAAKGKEGKEGIEDIEGIVAGSYVLTRSLKFRIRVTHAQSISSVVFSAKVKNSGTGPGDGVDGRRIVELYLTIVDKAAPVRMYPIPSVRPPSR</sequence>
<gene>
    <name evidence="1" type="ORF">AMATHDRAFT_10964</name>
</gene>
<protein>
    <submittedName>
        <fullName evidence="1">Uncharacterized protein</fullName>
    </submittedName>
</protein>
<name>A0A2A9NAG5_9AGAR</name>
<feature type="non-terminal residue" evidence="1">
    <location>
        <position position="1"/>
    </location>
</feature>